<evidence type="ECO:0000256" key="4">
    <source>
        <dbReference type="ARBA" id="ARBA00022753"/>
    </source>
</evidence>
<comment type="subcellular location">
    <subcellularLocation>
        <location evidence="1">Endosome</location>
    </subcellularLocation>
</comment>
<dbReference type="InterPro" id="IPR005378">
    <property type="entry name" value="Vps35"/>
</dbReference>
<evidence type="ECO:0000256" key="5">
    <source>
        <dbReference type="ARBA" id="ARBA00022927"/>
    </source>
</evidence>
<keyword evidence="5" id="KW-0653">Protein transport</keyword>
<dbReference type="PANTHER" id="PTHR13673:SF0">
    <property type="entry name" value="VPS35 ENDOSOMAL PROTEIN-SORTING FACTOR-LIKE"/>
    <property type="match status" value="1"/>
</dbReference>
<evidence type="ECO:0000256" key="2">
    <source>
        <dbReference type="ARBA" id="ARBA00010704"/>
    </source>
</evidence>
<dbReference type="GO" id="GO:0015031">
    <property type="term" value="P:protein transport"/>
    <property type="evidence" value="ECO:0007669"/>
    <property type="project" value="UniProtKB-KW"/>
</dbReference>
<dbReference type="EMBL" id="KB870805">
    <property type="protein sequence ID" value="EOA39617.1"/>
    <property type="molecule type" value="Genomic_DNA"/>
</dbReference>
<dbReference type="Proteomes" id="UP000029121">
    <property type="component" value="Unassembled WGS sequence"/>
</dbReference>
<protein>
    <submittedName>
        <fullName evidence="6">Uncharacterized protein</fullName>
    </submittedName>
</protein>
<dbReference type="AlphaFoldDB" id="R0GUI8"/>
<dbReference type="PANTHER" id="PTHR13673">
    <property type="entry name" value="ESOPHAGEAL CANCER ASSOCIATED PROTEIN"/>
    <property type="match status" value="1"/>
</dbReference>
<dbReference type="GO" id="GO:0032456">
    <property type="term" value="P:endocytic recycling"/>
    <property type="evidence" value="ECO:0007669"/>
    <property type="project" value="InterPro"/>
</dbReference>
<dbReference type="GO" id="GO:0005829">
    <property type="term" value="C:cytosol"/>
    <property type="evidence" value="ECO:0007669"/>
    <property type="project" value="GOC"/>
</dbReference>
<dbReference type="GO" id="GO:0030906">
    <property type="term" value="C:retromer, cargo-selective complex"/>
    <property type="evidence" value="ECO:0007669"/>
    <property type="project" value="InterPro"/>
</dbReference>
<keyword evidence="3" id="KW-0813">Transport</keyword>
<dbReference type="GO" id="GO:0005768">
    <property type="term" value="C:endosome"/>
    <property type="evidence" value="ECO:0007669"/>
    <property type="project" value="UniProtKB-SubCell"/>
</dbReference>
<dbReference type="GO" id="GO:0042147">
    <property type="term" value="P:retrograde transport, endosome to Golgi"/>
    <property type="evidence" value="ECO:0007669"/>
    <property type="project" value="InterPro"/>
</dbReference>
<sequence>MNQQEYMAKVHELRDGITCAWQAEDRVTSLKLSIKVTKLLMDTTVLQFYPTVFVIVTDMLDMLGDMVWERIKQKAELDIDGTVICSLLNDFQASDICLEARETCYNWFCKVGSVRELLPRIYLELAILPCWRFLINQPMEVLDRLLMMVRGLADPLASLYCRLYMVHRMQKFGFCNSGYLIKCIKDIEDVLAPILVDKEGYSYITDDKKLFFSLIEPAIEYIMKCLFLTGRQEKNVLGMLEELGFGRKKLHSSYNPSHMSILLHYLLKELPSELVSSLAMEILDMIKCSNDCSFSQVLNYKLLGTRLSEGKSQDGFLSSLINEVIQAASQYQSLYDYLRIIDAYVDLTLQNKMENHLDALLDDIVRLSCDKFLTEEEQASLQSIILKLLSHFENLQEVLSLNHFIEILDLMSGTSKSSVNMHLLNMGTRNGCISDSTTVQLLFEVSQALYDATDFVTIKDDDNRQTSHLISRFVEMVDYGAEMERHLMFLAECREAFNGIHELKETLVRSSNTLAVKALKAGKKHINFVKSCLAFSEVTIPSVSTPTKHLNLYLETAEVALLGGLISHSDGLVMSAVEYLENVAGTDGLRSIDVDSMASVVCKLCSLLVMVPGNPEKDVMEILQSIFSATCSSSWAMQRLKVKLFCAIISLSSTLSQDNLPYHCANPEIIGNDLLFFGDSSYKQELVSFTQLVLGELLNAIEKESSQIVRGNLALEACNCISSALVVLFSPEFCIFLIPERLSHSYITGLVTCFDDVQMNEKVSQVCLRLLETAKGCLGANDRYMESTKKYLQL</sequence>
<name>R0GUI8_9BRAS</name>
<evidence type="ECO:0000256" key="3">
    <source>
        <dbReference type="ARBA" id="ARBA00022448"/>
    </source>
</evidence>
<dbReference type="Pfam" id="PF03635">
    <property type="entry name" value="Vps35"/>
    <property type="match status" value="1"/>
</dbReference>
<evidence type="ECO:0000313" key="7">
    <source>
        <dbReference type="Proteomes" id="UP000029121"/>
    </source>
</evidence>
<organism evidence="6 7">
    <name type="scientific">Capsella rubella</name>
    <dbReference type="NCBI Taxonomy" id="81985"/>
    <lineage>
        <taxon>Eukaryota</taxon>
        <taxon>Viridiplantae</taxon>
        <taxon>Streptophyta</taxon>
        <taxon>Embryophyta</taxon>
        <taxon>Tracheophyta</taxon>
        <taxon>Spermatophyta</taxon>
        <taxon>Magnoliopsida</taxon>
        <taxon>eudicotyledons</taxon>
        <taxon>Gunneridae</taxon>
        <taxon>Pentapetalae</taxon>
        <taxon>rosids</taxon>
        <taxon>malvids</taxon>
        <taxon>Brassicales</taxon>
        <taxon>Brassicaceae</taxon>
        <taxon>Camelineae</taxon>
        <taxon>Capsella</taxon>
    </lineage>
</organism>
<keyword evidence="4" id="KW-0967">Endosome</keyword>
<gene>
    <name evidence="6" type="ORF">CARUB_v10008246mg</name>
</gene>
<keyword evidence="7" id="KW-1185">Reference proteome</keyword>
<evidence type="ECO:0000313" key="6">
    <source>
        <dbReference type="EMBL" id="EOA39617.1"/>
    </source>
</evidence>
<dbReference type="InterPro" id="IPR029705">
    <property type="entry name" value="VPS35L"/>
</dbReference>
<evidence type="ECO:0000256" key="1">
    <source>
        <dbReference type="ARBA" id="ARBA00004177"/>
    </source>
</evidence>
<proteinExistence type="inferred from homology"/>
<accession>R0GUI8</accession>
<reference evidence="7" key="1">
    <citation type="journal article" date="2013" name="Nat. Genet.">
        <title>The Capsella rubella genome and the genomic consequences of rapid mating system evolution.</title>
        <authorList>
            <person name="Slotte T."/>
            <person name="Hazzouri K.M."/>
            <person name="Agren J.A."/>
            <person name="Koenig D."/>
            <person name="Maumus F."/>
            <person name="Guo Y.L."/>
            <person name="Steige K."/>
            <person name="Platts A.E."/>
            <person name="Escobar J.S."/>
            <person name="Newman L.K."/>
            <person name="Wang W."/>
            <person name="Mandakova T."/>
            <person name="Vello E."/>
            <person name="Smith L.M."/>
            <person name="Henz S.R."/>
            <person name="Steffen J."/>
            <person name="Takuno S."/>
            <person name="Brandvain Y."/>
            <person name="Coop G."/>
            <person name="Andolfatto P."/>
            <person name="Hu T.T."/>
            <person name="Blanchette M."/>
            <person name="Clark R.M."/>
            <person name="Quesneville H."/>
            <person name="Nordborg M."/>
            <person name="Gaut B.S."/>
            <person name="Lysak M.A."/>
            <person name="Jenkins J."/>
            <person name="Grimwood J."/>
            <person name="Chapman J."/>
            <person name="Prochnik S."/>
            <person name="Shu S."/>
            <person name="Rokhsar D."/>
            <person name="Schmutz J."/>
            <person name="Weigel D."/>
            <person name="Wright S.I."/>
        </authorList>
    </citation>
    <scope>NUCLEOTIDE SEQUENCE [LARGE SCALE GENOMIC DNA]</scope>
    <source>
        <strain evidence="7">cv. Monte Gargano</strain>
    </source>
</reference>
<comment type="similarity">
    <text evidence="2">Belongs to the VPS35L family.</text>
</comment>